<name>A0A6S7LVK3_PARCT</name>
<protein>
    <submittedName>
        <fullName evidence="1">Uncharacterized protein</fullName>
    </submittedName>
</protein>
<evidence type="ECO:0000313" key="1">
    <source>
        <dbReference type="EMBL" id="CAB4045723.1"/>
    </source>
</evidence>
<dbReference type="OrthoDB" id="10577698at2759"/>
<accession>A0A6S7LVK3</accession>
<comment type="caution">
    <text evidence="1">The sequence shown here is derived from an EMBL/GenBank/DDBJ whole genome shotgun (WGS) entry which is preliminary data.</text>
</comment>
<sequence length="61" mass="7081">MASKKNYIVLDDGTLFYSNLEEDDVTTFNQNAWTCGMEGKVNEESKFRWAENVKTQLNKID</sequence>
<keyword evidence="2" id="KW-1185">Reference proteome</keyword>
<gene>
    <name evidence="1" type="ORF">PACLA_8A057013</name>
</gene>
<organism evidence="1 2">
    <name type="scientific">Paramuricea clavata</name>
    <name type="common">Red gorgonian</name>
    <name type="synonym">Violescent sea-whip</name>
    <dbReference type="NCBI Taxonomy" id="317549"/>
    <lineage>
        <taxon>Eukaryota</taxon>
        <taxon>Metazoa</taxon>
        <taxon>Cnidaria</taxon>
        <taxon>Anthozoa</taxon>
        <taxon>Octocorallia</taxon>
        <taxon>Malacalcyonacea</taxon>
        <taxon>Plexauridae</taxon>
        <taxon>Paramuricea</taxon>
    </lineage>
</organism>
<reference evidence="1" key="1">
    <citation type="submission" date="2020-04" db="EMBL/GenBank/DDBJ databases">
        <authorList>
            <person name="Alioto T."/>
            <person name="Alioto T."/>
            <person name="Gomez Garrido J."/>
        </authorList>
    </citation>
    <scope>NUCLEOTIDE SEQUENCE</scope>
    <source>
        <strain evidence="1">A484AB</strain>
    </source>
</reference>
<feature type="non-terminal residue" evidence="1">
    <location>
        <position position="61"/>
    </location>
</feature>
<proteinExistence type="predicted"/>
<dbReference type="Proteomes" id="UP001152795">
    <property type="component" value="Unassembled WGS sequence"/>
</dbReference>
<dbReference type="EMBL" id="CACRXK020041428">
    <property type="protein sequence ID" value="CAB4045723.1"/>
    <property type="molecule type" value="Genomic_DNA"/>
</dbReference>
<evidence type="ECO:0000313" key="2">
    <source>
        <dbReference type="Proteomes" id="UP001152795"/>
    </source>
</evidence>
<dbReference type="AlphaFoldDB" id="A0A6S7LVK3"/>